<name>A0A0P4XKW2_9CRUS</name>
<comment type="similarity">
    <text evidence="1 4 7">Belongs to the aldehyde dehydrogenase family.</text>
</comment>
<evidence type="ECO:0000256" key="7">
    <source>
        <dbReference type="RuleBase" id="RU003345"/>
    </source>
</evidence>
<keyword evidence="8" id="KW-0812">Transmembrane</keyword>
<dbReference type="Pfam" id="PF00171">
    <property type="entry name" value="Aldedh"/>
    <property type="match status" value="1"/>
</dbReference>
<dbReference type="InterPro" id="IPR029510">
    <property type="entry name" value="Ald_DH_CS_GLU"/>
</dbReference>
<keyword evidence="8" id="KW-1133">Transmembrane helix</keyword>
<protein>
    <recommendedName>
        <fullName evidence="4">Aldehyde dehydrogenase</fullName>
    </recommendedName>
</protein>
<accession>A0A0P4XKW2</accession>
<evidence type="ECO:0000256" key="4">
    <source>
        <dbReference type="PIRNR" id="PIRNR036492"/>
    </source>
</evidence>
<evidence type="ECO:0000256" key="3">
    <source>
        <dbReference type="ARBA" id="ARBA00023027"/>
    </source>
</evidence>
<dbReference type="FunFam" id="3.40.309.10:FF:000003">
    <property type="entry name" value="Aldehyde dehydrogenase"/>
    <property type="match status" value="1"/>
</dbReference>
<dbReference type="PROSITE" id="PS00687">
    <property type="entry name" value="ALDEHYDE_DEHYDR_GLU"/>
    <property type="match status" value="1"/>
</dbReference>
<dbReference type="FunFam" id="3.40.605.10:FF:000004">
    <property type="entry name" value="Aldehyde dehydrogenase"/>
    <property type="match status" value="1"/>
</dbReference>
<evidence type="ECO:0000256" key="1">
    <source>
        <dbReference type="ARBA" id="ARBA00009986"/>
    </source>
</evidence>
<evidence type="ECO:0000256" key="2">
    <source>
        <dbReference type="ARBA" id="ARBA00023002"/>
    </source>
</evidence>
<dbReference type="CDD" id="cd07132">
    <property type="entry name" value="ALDH_F3AB"/>
    <property type="match status" value="1"/>
</dbReference>
<dbReference type="Gene3D" id="3.40.605.10">
    <property type="entry name" value="Aldehyde Dehydrogenase, Chain A, domain 1"/>
    <property type="match status" value="1"/>
</dbReference>
<dbReference type="AlphaFoldDB" id="A0A0P4XKW2"/>
<dbReference type="InterPro" id="IPR016163">
    <property type="entry name" value="Ald_DH_C"/>
</dbReference>
<dbReference type="GO" id="GO:0006081">
    <property type="term" value="P:aldehyde metabolic process"/>
    <property type="evidence" value="ECO:0007669"/>
    <property type="project" value="InterPro"/>
</dbReference>
<dbReference type="PIRSF" id="PIRSF036492">
    <property type="entry name" value="ALDH"/>
    <property type="match status" value="1"/>
</dbReference>
<dbReference type="SUPFAM" id="SSF53720">
    <property type="entry name" value="ALDH-like"/>
    <property type="match status" value="1"/>
</dbReference>
<evidence type="ECO:0000256" key="5">
    <source>
        <dbReference type="PIRSR" id="PIRSR036492-1"/>
    </source>
</evidence>
<feature type="domain" description="Aldehyde dehydrogenase" evidence="9">
    <location>
        <begin position="8"/>
        <end position="432"/>
    </location>
</feature>
<feature type="active site" evidence="5 6">
    <location>
        <position position="215"/>
    </location>
</feature>
<feature type="active site" evidence="5">
    <location>
        <position position="249"/>
    </location>
</feature>
<dbReference type="GO" id="GO:0004029">
    <property type="term" value="F:aldehyde dehydrogenase (NAD+) activity"/>
    <property type="evidence" value="ECO:0007669"/>
    <property type="project" value="TreeGrafter"/>
</dbReference>
<dbReference type="Gene3D" id="3.40.309.10">
    <property type="entry name" value="Aldehyde Dehydrogenase, Chain A, domain 2"/>
    <property type="match status" value="1"/>
</dbReference>
<reference evidence="11" key="2">
    <citation type="submission" date="2015-10" db="EMBL/GenBank/DDBJ databases">
        <title>EvidentialGene: Evidence-directed Construction of Complete mRNA Transcriptomes without Genomes.</title>
        <authorList>
            <person name="Gilbert D.G."/>
        </authorList>
    </citation>
    <scope>NUCLEOTIDE SEQUENCE</scope>
</reference>
<feature type="transmembrane region" description="Helical" evidence="8">
    <location>
        <begin position="475"/>
        <end position="496"/>
    </location>
</feature>
<keyword evidence="8" id="KW-0472">Membrane</keyword>
<keyword evidence="3" id="KW-0520">NAD</keyword>
<dbReference type="EMBL" id="GDIP01240438">
    <property type="protein sequence ID" value="JAI82963.1"/>
    <property type="molecule type" value="Transcribed_RNA"/>
</dbReference>
<evidence type="ECO:0000313" key="10">
    <source>
        <dbReference type="EMBL" id="JAI82963.1"/>
    </source>
</evidence>
<dbReference type="GO" id="GO:0005737">
    <property type="term" value="C:cytoplasm"/>
    <property type="evidence" value="ECO:0007669"/>
    <property type="project" value="TreeGrafter"/>
</dbReference>
<dbReference type="InterPro" id="IPR016162">
    <property type="entry name" value="Ald_DH_N"/>
</dbReference>
<keyword evidence="2 4" id="KW-0560">Oxidoreductase</keyword>
<evidence type="ECO:0000256" key="8">
    <source>
        <dbReference type="SAM" id="Phobius"/>
    </source>
</evidence>
<dbReference type="InterPro" id="IPR016161">
    <property type="entry name" value="Ald_DH/histidinol_DH"/>
</dbReference>
<dbReference type="PANTHER" id="PTHR43570:SF16">
    <property type="entry name" value="ALDEHYDE DEHYDROGENASE TYPE III, ISOFORM Q"/>
    <property type="match status" value="1"/>
</dbReference>
<proteinExistence type="inferred from homology"/>
<sequence>MAIENTRDLGVVMQKARAAFASGKTRDVSFRVRQLENLLRMYEENEADLMNALYKDLRKPKPEAKLMEIEVLKSDVRTMIQNCKEWSKPQRVPKTLVTMMDTPVILQDPYGVVLVIGSWNYPVQLSLIPVSGAIAAGNCVIIKPSEIAPASSKLLEELIPRYLDSECFQVVTGGPSTVQELLKQKFDYIFFTGSTNIGKLVREAANKHLTPVTLELGGKSPVYVDESVDMTIAARRIIWGKMVNCGQTCIAPDYVLCNKSTRDRLIDKIREILIEWYGEDPQSSPDLCRIVNVRHFQRLQAMLGGSKIAIGGKVDADDLWIEPTVLIDVKPTDPVMQEEIFGPILPILEVESAYDAIQFINAREKALTIYIFSRSAKTQQAFLEETSCGSVCVNDTMMQFTVEELPFGGVGASGIGAYHGKYSFDTFTHKKSCLIRSFDKMGEALGKDRYPPYTDEKIRRLIFLLKKRQLPSFGFVPYVASFALGVASVILLRYVAKLWSSSHLHKMVRKIQH</sequence>
<dbReference type="InterPro" id="IPR012394">
    <property type="entry name" value="Aldehyde_DH_NAD(P)"/>
</dbReference>
<organism evidence="10">
    <name type="scientific">Daphnia magna</name>
    <dbReference type="NCBI Taxonomy" id="35525"/>
    <lineage>
        <taxon>Eukaryota</taxon>
        <taxon>Metazoa</taxon>
        <taxon>Ecdysozoa</taxon>
        <taxon>Arthropoda</taxon>
        <taxon>Crustacea</taxon>
        <taxon>Branchiopoda</taxon>
        <taxon>Diplostraca</taxon>
        <taxon>Cladocera</taxon>
        <taxon>Anomopoda</taxon>
        <taxon>Daphniidae</taxon>
        <taxon>Daphnia</taxon>
    </lineage>
</organism>
<dbReference type="PANTHER" id="PTHR43570">
    <property type="entry name" value="ALDEHYDE DEHYDROGENASE"/>
    <property type="match status" value="1"/>
</dbReference>
<dbReference type="InterPro" id="IPR015590">
    <property type="entry name" value="Aldehyde_DH_dom"/>
</dbReference>
<evidence type="ECO:0000313" key="11">
    <source>
        <dbReference type="EMBL" id="JAN26127.1"/>
    </source>
</evidence>
<dbReference type="EMBL" id="GDIQ01068610">
    <property type="protein sequence ID" value="JAN26127.1"/>
    <property type="molecule type" value="Transcribed_RNA"/>
</dbReference>
<reference evidence="10" key="1">
    <citation type="submission" date="2015-10" db="EMBL/GenBank/DDBJ databases">
        <title>Daphnia magna gene sets from two clonal populations assembled and annotated with EvidentialGene.</title>
        <authorList>
            <person name="Gilbert D."/>
            <person name="Podicheti R."/>
            <person name="Orsini L."/>
            <person name="Colbourne J."/>
            <person name="Pfrender M."/>
        </authorList>
    </citation>
    <scope>NUCLEOTIDE SEQUENCE</scope>
</reference>
<reference evidence="10" key="3">
    <citation type="submission" date="2015-10" db="EMBL/GenBank/DDBJ databases">
        <authorList>
            <person name="Gilbert D.G."/>
        </authorList>
    </citation>
    <scope>NUCLEOTIDE SEQUENCE</scope>
</reference>
<evidence type="ECO:0000259" key="9">
    <source>
        <dbReference type="Pfam" id="PF00171"/>
    </source>
</evidence>
<dbReference type="OrthoDB" id="440325at2759"/>
<evidence type="ECO:0000256" key="6">
    <source>
        <dbReference type="PROSITE-ProRule" id="PRU10007"/>
    </source>
</evidence>